<dbReference type="Gene3D" id="3.40.50.2300">
    <property type="match status" value="1"/>
</dbReference>
<dbReference type="SMART" id="SM00448">
    <property type="entry name" value="REC"/>
    <property type="match status" value="1"/>
</dbReference>
<evidence type="ECO:0000259" key="8">
    <source>
        <dbReference type="PROSITE" id="PS50930"/>
    </source>
</evidence>
<dbReference type="PROSITE" id="PS50930">
    <property type="entry name" value="HTH_LYTTR"/>
    <property type="match status" value="1"/>
</dbReference>
<dbReference type="AlphaFoldDB" id="A0A344TN52"/>
<evidence type="ECO:0000256" key="6">
    <source>
        <dbReference type="PROSITE-ProRule" id="PRU00169"/>
    </source>
</evidence>
<dbReference type="GO" id="GO:0000976">
    <property type="term" value="F:transcription cis-regulatory region binding"/>
    <property type="evidence" value="ECO:0007669"/>
    <property type="project" value="TreeGrafter"/>
</dbReference>
<evidence type="ECO:0000256" key="4">
    <source>
        <dbReference type="ARBA" id="ARBA00023125"/>
    </source>
</evidence>
<evidence type="ECO:0000256" key="3">
    <source>
        <dbReference type="ARBA" id="ARBA00023015"/>
    </source>
</evidence>
<dbReference type="InterPro" id="IPR007492">
    <property type="entry name" value="LytTR_DNA-bd_dom"/>
</dbReference>
<reference evidence="9 10" key="1">
    <citation type="submission" date="2018-07" db="EMBL/GenBank/DDBJ databases">
        <title>Genome sequencing of Runella.</title>
        <authorList>
            <person name="Baek M.-G."/>
            <person name="Yi H."/>
        </authorList>
    </citation>
    <scope>NUCLEOTIDE SEQUENCE [LARGE SCALE GENOMIC DNA]</scope>
    <source>
        <strain evidence="9 10">HYN0085</strain>
    </source>
</reference>
<keyword evidence="10" id="KW-1185">Reference proteome</keyword>
<dbReference type="Pfam" id="PF00072">
    <property type="entry name" value="Response_reg"/>
    <property type="match status" value="1"/>
</dbReference>
<organism evidence="9 10">
    <name type="scientific">Runella rosea</name>
    <dbReference type="NCBI Taxonomy" id="2259595"/>
    <lineage>
        <taxon>Bacteria</taxon>
        <taxon>Pseudomonadati</taxon>
        <taxon>Bacteroidota</taxon>
        <taxon>Cytophagia</taxon>
        <taxon>Cytophagales</taxon>
        <taxon>Spirosomataceae</taxon>
        <taxon>Runella</taxon>
    </lineage>
</organism>
<dbReference type="GO" id="GO:0005829">
    <property type="term" value="C:cytosol"/>
    <property type="evidence" value="ECO:0007669"/>
    <property type="project" value="TreeGrafter"/>
</dbReference>
<dbReference type="KEGG" id="run:DR864_21130"/>
<dbReference type="InterPro" id="IPR011006">
    <property type="entry name" value="CheY-like_superfamily"/>
</dbReference>
<dbReference type="InterPro" id="IPR039420">
    <property type="entry name" value="WalR-like"/>
</dbReference>
<dbReference type="Gene3D" id="2.40.50.1020">
    <property type="entry name" value="LytTr DNA-binding domain"/>
    <property type="match status" value="1"/>
</dbReference>
<name>A0A344TN52_9BACT</name>
<feature type="domain" description="Response regulatory" evidence="7">
    <location>
        <begin position="2"/>
        <end position="117"/>
    </location>
</feature>
<dbReference type="Pfam" id="PF04397">
    <property type="entry name" value="LytTR"/>
    <property type="match status" value="1"/>
</dbReference>
<dbReference type="PANTHER" id="PTHR48111:SF1">
    <property type="entry name" value="TWO-COMPONENT RESPONSE REGULATOR ORR33"/>
    <property type="match status" value="1"/>
</dbReference>
<proteinExistence type="predicted"/>
<keyword evidence="3" id="KW-0805">Transcription regulation</keyword>
<gene>
    <name evidence="9" type="ORF">DR864_21130</name>
</gene>
<dbReference type="GO" id="GO:0000156">
    <property type="term" value="F:phosphorelay response regulator activity"/>
    <property type="evidence" value="ECO:0007669"/>
    <property type="project" value="TreeGrafter"/>
</dbReference>
<feature type="domain" description="HTH LytTR-type" evidence="8">
    <location>
        <begin position="150"/>
        <end position="219"/>
    </location>
</feature>
<dbReference type="GO" id="GO:0006355">
    <property type="term" value="P:regulation of DNA-templated transcription"/>
    <property type="evidence" value="ECO:0007669"/>
    <property type="project" value="TreeGrafter"/>
</dbReference>
<protein>
    <submittedName>
        <fullName evidence="9">DNA-binding response regulator</fullName>
    </submittedName>
</protein>
<dbReference type="CDD" id="cd17534">
    <property type="entry name" value="REC_DC-like"/>
    <property type="match status" value="1"/>
</dbReference>
<dbReference type="SUPFAM" id="SSF52172">
    <property type="entry name" value="CheY-like"/>
    <property type="match status" value="1"/>
</dbReference>
<dbReference type="Proteomes" id="UP000251993">
    <property type="component" value="Chromosome"/>
</dbReference>
<evidence type="ECO:0000256" key="2">
    <source>
        <dbReference type="ARBA" id="ARBA00023012"/>
    </source>
</evidence>
<sequence>MKILIIEDEFILATDLSDTLEAEGYEVVFVADNGPEALEFYQKNEVDLVLCDIHINGDWDGIETVKRLIDVRQSPIIYLTAFTDAETLERAKETYPAAYIPKPYHIVNLRMAIEMAINNFAMRVHPMKILKDTKTDVARKEAILQVNECIFIKQNYQFVKFRLDDILYLEAESMYTNIVTSQKKYVIRQTVGGVLERLPIKHLVRIHRSYAVNIHRIESFNEHEVIINGQAFPLGRSFKDEFMRQFMFR</sequence>
<dbReference type="RefSeq" id="WP_114068839.1">
    <property type="nucleotide sequence ID" value="NZ_CP030850.1"/>
</dbReference>
<evidence type="ECO:0000259" key="7">
    <source>
        <dbReference type="PROSITE" id="PS50110"/>
    </source>
</evidence>
<dbReference type="EMBL" id="CP030850">
    <property type="protein sequence ID" value="AXE20073.1"/>
    <property type="molecule type" value="Genomic_DNA"/>
</dbReference>
<keyword evidence="1 6" id="KW-0597">Phosphoprotein</keyword>
<keyword evidence="4 9" id="KW-0238">DNA-binding</keyword>
<evidence type="ECO:0000256" key="1">
    <source>
        <dbReference type="ARBA" id="ARBA00022553"/>
    </source>
</evidence>
<dbReference type="OrthoDB" id="1646880at2"/>
<evidence type="ECO:0000256" key="5">
    <source>
        <dbReference type="ARBA" id="ARBA00023163"/>
    </source>
</evidence>
<keyword evidence="2" id="KW-0902">Two-component regulatory system</keyword>
<evidence type="ECO:0000313" key="10">
    <source>
        <dbReference type="Proteomes" id="UP000251993"/>
    </source>
</evidence>
<dbReference type="PROSITE" id="PS50110">
    <property type="entry name" value="RESPONSE_REGULATORY"/>
    <property type="match status" value="1"/>
</dbReference>
<accession>A0A344TN52</accession>
<evidence type="ECO:0000313" key="9">
    <source>
        <dbReference type="EMBL" id="AXE20073.1"/>
    </source>
</evidence>
<dbReference type="InterPro" id="IPR001789">
    <property type="entry name" value="Sig_transdc_resp-reg_receiver"/>
</dbReference>
<feature type="modified residue" description="4-aspartylphosphate" evidence="6">
    <location>
        <position position="52"/>
    </location>
</feature>
<dbReference type="SMART" id="SM00850">
    <property type="entry name" value="LytTR"/>
    <property type="match status" value="1"/>
</dbReference>
<dbReference type="PANTHER" id="PTHR48111">
    <property type="entry name" value="REGULATOR OF RPOS"/>
    <property type="match status" value="1"/>
</dbReference>
<dbReference type="GO" id="GO:0032993">
    <property type="term" value="C:protein-DNA complex"/>
    <property type="evidence" value="ECO:0007669"/>
    <property type="project" value="TreeGrafter"/>
</dbReference>
<keyword evidence="5" id="KW-0804">Transcription</keyword>